<proteinExistence type="predicted"/>
<comment type="caution">
    <text evidence="1">The sequence shown here is derived from an EMBL/GenBank/DDBJ whole genome shotgun (WGS) entry which is preliminary data.</text>
</comment>
<dbReference type="Gene3D" id="3.80.10.10">
    <property type="entry name" value="Ribonuclease Inhibitor"/>
    <property type="match status" value="1"/>
</dbReference>
<reference evidence="1 2" key="1">
    <citation type="journal article" date="2013" name="PLoS Genet.">
        <title>Genomic mechanisms accounting for the adaptation to parasitism in nematode-trapping fungi.</title>
        <authorList>
            <person name="Meerupati T."/>
            <person name="Andersson K.M."/>
            <person name="Friman E."/>
            <person name="Kumar D."/>
            <person name="Tunlid A."/>
            <person name="Ahren D."/>
        </authorList>
    </citation>
    <scope>NUCLEOTIDE SEQUENCE [LARGE SCALE GENOMIC DNA]</scope>
    <source>
        <strain evidence="1 2">CBS 200.50</strain>
    </source>
</reference>
<evidence type="ECO:0000313" key="2">
    <source>
        <dbReference type="Proteomes" id="UP000015100"/>
    </source>
</evidence>
<name>S8AKZ3_DACHA</name>
<organism evidence="1 2">
    <name type="scientific">Dactylellina haptotyla (strain CBS 200.50)</name>
    <name type="common">Nematode-trapping fungus</name>
    <name type="synonym">Monacrosporium haptotylum</name>
    <dbReference type="NCBI Taxonomy" id="1284197"/>
    <lineage>
        <taxon>Eukaryota</taxon>
        <taxon>Fungi</taxon>
        <taxon>Dikarya</taxon>
        <taxon>Ascomycota</taxon>
        <taxon>Pezizomycotina</taxon>
        <taxon>Orbiliomycetes</taxon>
        <taxon>Orbiliales</taxon>
        <taxon>Orbiliaceae</taxon>
        <taxon>Dactylellina</taxon>
    </lineage>
</organism>
<dbReference type="EMBL" id="AQGS01000071">
    <property type="protein sequence ID" value="EPS43615.1"/>
    <property type="molecule type" value="Genomic_DNA"/>
</dbReference>
<dbReference type="Proteomes" id="UP000015100">
    <property type="component" value="Unassembled WGS sequence"/>
</dbReference>
<evidence type="ECO:0000313" key="1">
    <source>
        <dbReference type="EMBL" id="EPS43615.1"/>
    </source>
</evidence>
<reference evidence="2" key="2">
    <citation type="submission" date="2013-04" db="EMBL/GenBank/DDBJ databases">
        <title>Genomic mechanisms accounting for the adaptation to parasitism in nematode-trapping fungi.</title>
        <authorList>
            <person name="Ahren D.G."/>
        </authorList>
    </citation>
    <scope>NUCLEOTIDE SEQUENCE [LARGE SCALE GENOMIC DNA]</scope>
    <source>
        <strain evidence="2">CBS 200.50</strain>
    </source>
</reference>
<keyword evidence="2" id="KW-1185">Reference proteome</keyword>
<dbReference type="AlphaFoldDB" id="S8AKZ3"/>
<dbReference type="SUPFAM" id="SSF52058">
    <property type="entry name" value="L domain-like"/>
    <property type="match status" value="1"/>
</dbReference>
<dbReference type="HOGENOM" id="CLU_882831_0_0_1"/>
<dbReference type="InterPro" id="IPR032675">
    <property type="entry name" value="LRR_dom_sf"/>
</dbReference>
<protein>
    <submittedName>
        <fullName evidence="1">Uncharacterized protein</fullName>
    </submittedName>
</protein>
<accession>S8AKZ3</accession>
<gene>
    <name evidence="1" type="ORF">H072_2401</name>
</gene>
<sequence>MEDLLVFDSFPGIEDSIISTGKRKYQMKLRKVHLIDFLFLEDLLPLGPLDFCHLESLQEVRIVNCKIPLLEIIGFSTLVDKLELIRSSIDEQPDIIMETLPSLERLAITLPPQEEEQINMWHFRSASNLKSLWVEYQYIDKIRQFHPFFAPDMVISRREEDMIHAVSDFAHWPLLEELAITRTAASTGPSKLKLPTSLRRLCLIQDKREVEHPKECFGDKKARIKLCERLLKTYAREQMRQTGEMPRLEALAVGNEGISEAENGESVIVVAKHKMIGRNRLETISEVVDLRDIEELCPESHILGMKKGPWGWFRR</sequence>